<protein>
    <submittedName>
        <fullName evidence="2">Uncharacterized protein</fullName>
    </submittedName>
</protein>
<proteinExistence type="predicted"/>
<dbReference type="Proteomes" id="UP000070531">
    <property type="component" value="Unassembled WGS sequence"/>
</dbReference>
<keyword evidence="1" id="KW-1133">Transmembrane helix</keyword>
<keyword evidence="1" id="KW-0472">Membrane</keyword>
<feature type="transmembrane region" description="Helical" evidence="1">
    <location>
        <begin position="6"/>
        <end position="27"/>
    </location>
</feature>
<dbReference type="EMBL" id="LSDL01000138">
    <property type="protein sequence ID" value="KXB74837.1"/>
    <property type="molecule type" value="Genomic_DNA"/>
</dbReference>
<accession>A0A134B4H9</accession>
<gene>
    <name evidence="2" type="ORF">HMPREF1860_01945</name>
</gene>
<organism evidence="2">
    <name type="scientific">Prevotella amnii</name>
    <dbReference type="NCBI Taxonomy" id="419005"/>
    <lineage>
        <taxon>Bacteria</taxon>
        <taxon>Pseudomonadati</taxon>
        <taxon>Bacteroidota</taxon>
        <taxon>Bacteroidia</taxon>
        <taxon>Bacteroidales</taxon>
        <taxon>Prevotellaceae</taxon>
        <taxon>Prevotella</taxon>
    </lineage>
</organism>
<dbReference type="STRING" id="419005.HMPREF1860_01945"/>
<name>A0A134B4H9_9BACT</name>
<dbReference type="AlphaFoldDB" id="A0A134B4H9"/>
<reference evidence="2 3" key="1">
    <citation type="submission" date="2016-01" db="EMBL/GenBank/DDBJ databases">
        <authorList>
            <person name="Oliw E.H."/>
        </authorList>
    </citation>
    <scope>NUCLEOTIDE SEQUENCE [LARGE SCALE GENOMIC DNA]</scope>
    <source>
        <strain evidence="2 3">DNF00307</strain>
    </source>
</reference>
<sequence length="45" mass="5565">MLFLKLSLSFVQAMLHICYYQLITFFLRRKVKFWRIAHFAGCFLY</sequence>
<evidence type="ECO:0000313" key="2">
    <source>
        <dbReference type="EMBL" id="KXB74837.1"/>
    </source>
</evidence>
<evidence type="ECO:0000256" key="1">
    <source>
        <dbReference type="SAM" id="Phobius"/>
    </source>
</evidence>
<comment type="caution">
    <text evidence="2">The sequence shown here is derived from an EMBL/GenBank/DDBJ whole genome shotgun (WGS) entry which is preliminary data.</text>
</comment>
<dbReference type="PATRIC" id="fig|419005.5.peg.1950"/>
<evidence type="ECO:0000313" key="3">
    <source>
        <dbReference type="Proteomes" id="UP000070531"/>
    </source>
</evidence>
<keyword evidence="1" id="KW-0812">Transmembrane</keyword>